<accession>A0A927M3Z3</accession>
<keyword evidence="1" id="KW-0238">DNA-binding</keyword>
<name>A0A927M3Z3_9ACTN</name>
<evidence type="ECO:0000313" key="1">
    <source>
        <dbReference type="EMBL" id="MBE1487569.1"/>
    </source>
</evidence>
<dbReference type="Gene3D" id="3.30.1310.10">
    <property type="entry name" value="Nucleoid-associated protein YbaB-like domain"/>
    <property type="match status" value="1"/>
</dbReference>
<dbReference type="RefSeq" id="WP_192767392.1">
    <property type="nucleotide sequence ID" value="NZ_JADBEB010000001.1"/>
</dbReference>
<dbReference type="Proteomes" id="UP000649753">
    <property type="component" value="Unassembled WGS sequence"/>
</dbReference>
<keyword evidence="2" id="KW-1185">Reference proteome</keyword>
<gene>
    <name evidence="1" type="ORF">H4W31_003207</name>
</gene>
<reference evidence="1" key="1">
    <citation type="submission" date="2020-10" db="EMBL/GenBank/DDBJ databases">
        <title>Sequencing the genomes of 1000 actinobacteria strains.</title>
        <authorList>
            <person name="Klenk H.-P."/>
        </authorList>
    </citation>
    <scope>NUCLEOTIDE SEQUENCE</scope>
    <source>
        <strain evidence="1">DSM 46832</strain>
    </source>
</reference>
<dbReference type="SUPFAM" id="SSF82607">
    <property type="entry name" value="YbaB-like"/>
    <property type="match status" value="1"/>
</dbReference>
<evidence type="ECO:0000313" key="2">
    <source>
        <dbReference type="Proteomes" id="UP000649753"/>
    </source>
</evidence>
<dbReference type="AlphaFoldDB" id="A0A927M3Z3"/>
<protein>
    <submittedName>
        <fullName evidence="1">DNA-binding protein YbaB</fullName>
    </submittedName>
</protein>
<sequence length="132" mass="14304">MPDSYSINGMATHMDALLAEMRTTLGRMTEETFRPTAGRGLAAHGRVRATVGDRGHLTELVIDGHWLSSVDNQTLVKAVKEAVCGAVDDVHEQIENLPPITEHLDEMVEVLDRTLDEISNDLARAVGGTASL</sequence>
<dbReference type="GO" id="GO:0003677">
    <property type="term" value="F:DNA binding"/>
    <property type="evidence" value="ECO:0007669"/>
    <property type="project" value="UniProtKB-KW"/>
</dbReference>
<proteinExistence type="predicted"/>
<dbReference type="EMBL" id="JADBEB010000001">
    <property type="protein sequence ID" value="MBE1487569.1"/>
    <property type="molecule type" value="Genomic_DNA"/>
</dbReference>
<comment type="caution">
    <text evidence="1">The sequence shown here is derived from an EMBL/GenBank/DDBJ whole genome shotgun (WGS) entry which is preliminary data.</text>
</comment>
<dbReference type="InterPro" id="IPR036894">
    <property type="entry name" value="YbaB-like_sf"/>
</dbReference>
<organism evidence="1 2">
    <name type="scientific">Plantactinospora soyae</name>
    <dbReference type="NCBI Taxonomy" id="1544732"/>
    <lineage>
        <taxon>Bacteria</taxon>
        <taxon>Bacillati</taxon>
        <taxon>Actinomycetota</taxon>
        <taxon>Actinomycetes</taxon>
        <taxon>Micromonosporales</taxon>
        <taxon>Micromonosporaceae</taxon>
        <taxon>Plantactinospora</taxon>
    </lineage>
</organism>